<evidence type="ECO:0000313" key="11">
    <source>
        <dbReference type="EMBL" id="GBE82004.1"/>
    </source>
</evidence>
<dbReference type="InterPro" id="IPR012913">
    <property type="entry name" value="OS9-like_dom"/>
</dbReference>
<dbReference type="GO" id="GO:0030968">
    <property type="term" value="P:endoplasmic reticulum unfolded protein response"/>
    <property type="evidence" value="ECO:0007669"/>
    <property type="project" value="InterPro"/>
</dbReference>
<evidence type="ECO:0000256" key="2">
    <source>
        <dbReference type="ARBA" id="ARBA00009918"/>
    </source>
</evidence>
<evidence type="ECO:0000256" key="1">
    <source>
        <dbReference type="ARBA" id="ARBA00004367"/>
    </source>
</evidence>
<evidence type="ECO:0000256" key="9">
    <source>
        <dbReference type="SAM" id="SignalP"/>
    </source>
</evidence>
<dbReference type="PANTHER" id="PTHR15414:SF0">
    <property type="entry name" value="ENDOPLASMIC RETICULUM LECTIN 1"/>
    <property type="match status" value="1"/>
</dbReference>
<dbReference type="PANTHER" id="PTHR15414">
    <property type="entry name" value="OS-9-RELATED"/>
    <property type="match status" value="1"/>
</dbReference>
<feature type="region of interest" description="Disordered" evidence="8">
    <location>
        <begin position="325"/>
        <end position="355"/>
    </location>
</feature>
<dbReference type="GO" id="GO:0005788">
    <property type="term" value="C:endoplasmic reticulum lumen"/>
    <property type="evidence" value="ECO:0007669"/>
    <property type="project" value="TreeGrafter"/>
</dbReference>
<keyword evidence="4 9" id="KW-0732">Signal</keyword>
<dbReference type="SUPFAM" id="SSF50911">
    <property type="entry name" value="Mannose 6-phosphate receptor domain"/>
    <property type="match status" value="1"/>
</dbReference>
<keyword evidence="7" id="KW-1015">Disulfide bond</keyword>
<feature type="region of interest" description="Disordered" evidence="8">
    <location>
        <begin position="436"/>
        <end position="473"/>
    </location>
</feature>
<evidence type="ECO:0000256" key="5">
    <source>
        <dbReference type="ARBA" id="ARBA00022734"/>
    </source>
</evidence>
<keyword evidence="5" id="KW-0430">Lectin</keyword>
<sequence length="473" mass="52478">MLPALPSFLLLSICSPVIARLHHSLVPEDPYAFPKFRVVFLNGLPVLNDTAERWLNDGLRGGEPEFLDQTWRDPQWQASQFKSIEGAEDTKSPSAPAPPRASDFTLQHLRLGALASYLCLIPPPPEENFSIPDEPQTDVTPVHSWSLLQPLAGTCLFHKQGWFTYSYCHNLHVRQFHELPHQNRVGGEYQPEEDNEWESYTLGKAPPSLEGGADLTVAEQAAVAANVELARGAGSRYLVQRWGDGSYCEKTGRRREIEVQFHCSMTMPDTILFVKETQTCHYVLHIATPRLCGEPGFKSRHDAREEAYIRCREVVDAEEYASIDKTVPPADHPTKKPKHRKQIVAPPPPHAGAGVGHGSMGHNDVFRRALEHILTRGDLKSGDPQVVVEQPDDGEMELFIEFIDNDLNGNGDGHGDGDTFTLSGDALADVLRAAGYDIKGEKDGGSAKRKTAAKVEDAEEATESRTTQRRDEL</sequence>
<dbReference type="Proteomes" id="UP000287166">
    <property type="component" value="Unassembled WGS sequence"/>
</dbReference>
<comment type="similarity">
    <text evidence="2">Belongs to the OS-9 family.</text>
</comment>
<evidence type="ECO:0000259" key="10">
    <source>
        <dbReference type="PROSITE" id="PS51914"/>
    </source>
</evidence>
<dbReference type="GO" id="GO:0005789">
    <property type="term" value="C:endoplasmic reticulum membrane"/>
    <property type="evidence" value="ECO:0007669"/>
    <property type="project" value="UniProtKB-SubCell"/>
</dbReference>
<organism evidence="11 12">
    <name type="scientific">Sparassis crispa</name>
    <dbReference type="NCBI Taxonomy" id="139825"/>
    <lineage>
        <taxon>Eukaryota</taxon>
        <taxon>Fungi</taxon>
        <taxon>Dikarya</taxon>
        <taxon>Basidiomycota</taxon>
        <taxon>Agaricomycotina</taxon>
        <taxon>Agaricomycetes</taxon>
        <taxon>Polyporales</taxon>
        <taxon>Sparassidaceae</taxon>
        <taxon>Sparassis</taxon>
    </lineage>
</organism>
<evidence type="ECO:0000313" key="12">
    <source>
        <dbReference type="Proteomes" id="UP000287166"/>
    </source>
</evidence>
<dbReference type="PROSITE" id="PS51914">
    <property type="entry name" value="MRH"/>
    <property type="match status" value="1"/>
</dbReference>
<keyword evidence="6" id="KW-0256">Endoplasmic reticulum</keyword>
<dbReference type="STRING" id="139825.A0A401GIH4"/>
<evidence type="ECO:0000256" key="3">
    <source>
        <dbReference type="ARBA" id="ARBA00018727"/>
    </source>
</evidence>
<reference evidence="11 12" key="1">
    <citation type="journal article" date="2018" name="Sci. Rep.">
        <title>Genome sequence of the cauliflower mushroom Sparassis crispa (Hanabiratake) and its association with beneficial usage.</title>
        <authorList>
            <person name="Kiyama R."/>
            <person name="Furutani Y."/>
            <person name="Kawaguchi K."/>
            <person name="Nakanishi T."/>
        </authorList>
    </citation>
    <scope>NUCLEOTIDE SEQUENCE [LARGE SCALE GENOMIC DNA]</scope>
</reference>
<dbReference type="Gene3D" id="2.70.130.10">
    <property type="entry name" value="Mannose-6-phosphate receptor binding domain"/>
    <property type="match status" value="1"/>
</dbReference>
<dbReference type="RefSeq" id="XP_027612917.1">
    <property type="nucleotide sequence ID" value="XM_027757116.1"/>
</dbReference>
<dbReference type="GeneID" id="38778921"/>
<dbReference type="Pfam" id="PF07915">
    <property type="entry name" value="PRKCSH"/>
    <property type="match status" value="1"/>
</dbReference>
<dbReference type="GO" id="GO:0030246">
    <property type="term" value="F:carbohydrate binding"/>
    <property type="evidence" value="ECO:0007669"/>
    <property type="project" value="UniProtKB-KW"/>
</dbReference>
<dbReference type="InParanoid" id="A0A401GIH4"/>
<evidence type="ECO:0000256" key="8">
    <source>
        <dbReference type="SAM" id="MobiDB-lite"/>
    </source>
</evidence>
<evidence type="ECO:0000256" key="4">
    <source>
        <dbReference type="ARBA" id="ARBA00022729"/>
    </source>
</evidence>
<dbReference type="OrthoDB" id="448954at2759"/>
<dbReference type="InterPro" id="IPR009011">
    <property type="entry name" value="Man6P_isomerase_rcpt-bd_dom_sf"/>
</dbReference>
<accession>A0A401GIH4</accession>
<name>A0A401GIH4_9APHY</name>
<feature type="chain" id="PRO_5019289040" description="Protein OS-9 homolog" evidence="9">
    <location>
        <begin position="20"/>
        <end position="473"/>
    </location>
</feature>
<comment type="caution">
    <text evidence="11">The sequence shown here is derived from an EMBL/GenBank/DDBJ whole genome shotgun (WGS) entry which is preliminary data.</text>
</comment>
<feature type="signal peptide" evidence="9">
    <location>
        <begin position="1"/>
        <end position="19"/>
    </location>
</feature>
<dbReference type="AlphaFoldDB" id="A0A401GIH4"/>
<gene>
    <name evidence="11" type="ORF">SCP_0403800</name>
</gene>
<feature type="compositionally biased region" description="Basic and acidic residues" evidence="8">
    <location>
        <begin position="462"/>
        <end position="473"/>
    </location>
</feature>
<proteinExistence type="inferred from homology"/>
<evidence type="ECO:0000256" key="7">
    <source>
        <dbReference type="ARBA" id="ARBA00023157"/>
    </source>
</evidence>
<protein>
    <recommendedName>
        <fullName evidence="3">Protein OS-9 homolog</fullName>
    </recommendedName>
</protein>
<dbReference type="InterPro" id="IPR045149">
    <property type="entry name" value="OS-9-like"/>
</dbReference>
<dbReference type="InterPro" id="IPR044865">
    <property type="entry name" value="MRH_dom"/>
</dbReference>
<comment type="subcellular location">
    <subcellularLocation>
        <location evidence="1">Endoplasmic reticulum membrane</location>
        <topology evidence="1">Peripheral membrane protein</topology>
        <orientation evidence="1">Lumenal side</orientation>
    </subcellularLocation>
</comment>
<feature type="domain" description="MRH" evidence="10">
    <location>
        <begin position="153"/>
        <end position="294"/>
    </location>
</feature>
<dbReference type="EMBL" id="BFAD01000004">
    <property type="protein sequence ID" value="GBE82004.1"/>
    <property type="molecule type" value="Genomic_DNA"/>
</dbReference>
<evidence type="ECO:0000256" key="6">
    <source>
        <dbReference type="ARBA" id="ARBA00022824"/>
    </source>
</evidence>
<dbReference type="GO" id="GO:0030970">
    <property type="term" value="P:retrograde protein transport, ER to cytosol"/>
    <property type="evidence" value="ECO:0007669"/>
    <property type="project" value="TreeGrafter"/>
</dbReference>
<keyword evidence="12" id="KW-1185">Reference proteome</keyword>